<dbReference type="EMBL" id="JAGGLI010000027">
    <property type="protein sequence ID" value="MBP2028360.1"/>
    <property type="molecule type" value="Genomic_DNA"/>
</dbReference>
<organism evidence="4 5">
    <name type="scientific">Acetoanaerobium pronyense</name>
    <dbReference type="NCBI Taxonomy" id="1482736"/>
    <lineage>
        <taxon>Bacteria</taxon>
        <taxon>Bacillati</taxon>
        <taxon>Bacillota</taxon>
        <taxon>Clostridia</taxon>
        <taxon>Peptostreptococcales</taxon>
        <taxon>Filifactoraceae</taxon>
        <taxon>Acetoanaerobium</taxon>
    </lineage>
</organism>
<dbReference type="PANTHER" id="PTHR43046">
    <property type="entry name" value="GDP-MANNOSE MANNOSYL HYDROLASE"/>
    <property type="match status" value="1"/>
</dbReference>
<protein>
    <submittedName>
        <fullName evidence="4">ADP-ribose pyrophosphatase YjhB (NUDIX family)</fullName>
    </submittedName>
</protein>
<dbReference type="Gene3D" id="3.90.79.10">
    <property type="entry name" value="Nucleoside Triphosphate Pyrophosphohydrolase"/>
    <property type="match status" value="1"/>
</dbReference>
<dbReference type="Proteomes" id="UP001314903">
    <property type="component" value="Unassembled WGS sequence"/>
</dbReference>
<evidence type="ECO:0000256" key="2">
    <source>
        <dbReference type="ARBA" id="ARBA00022801"/>
    </source>
</evidence>
<dbReference type="RefSeq" id="WP_209661413.1">
    <property type="nucleotide sequence ID" value="NZ_JAGGLI010000027.1"/>
</dbReference>
<dbReference type="InterPro" id="IPR000086">
    <property type="entry name" value="NUDIX_hydrolase_dom"/>
</dbReference>
<proteinExistence type="predicted"/>
<evidence type="ECO:0000313" key="5">
    <source>
        <dbReference type="Proteomes" id="UP001314903"/>
    </source>
</evidence>
<dbReference type="PROSITE" id="PS00893">
    <property type="entry name" value="NUDIX_BOX"/>
    <property type="match status" value="1"/>
</dbReference>
<feature type="domain" description="Nudix hydrolase" evidence="3">
    <location>
        <begin position="23"/>
        <end position="161"/>
    </location>
</feature>
<dbReference type="InterPro" id="IPR020084">
    <property type="entry name" value="NUDIX_hydrolase_CS"/>
</dbReference>
<keyword evidence="5" id="KW-1185">Reference proteome</keyword>
<dbReference type="PROSITE" id="PS51462">
    <property type="entry name" value="NUDIX"/>
    <property type="match status" value="1"/>
</dbReference>
<gene>
    <name evidence="4" type="ORF">J2Z35_002161</name>
</gene>
<comment type="cofactor">
    <cofactor evidence="1">
        <name>Mg(2+)</name>
        <dbReference type="ChEBI" id="CHEBI:18420"/>
    </cofactor>
</comment>
<dbReference type="CDD" id="cd02883">
    <property type="entry name" value="NUDIX_Hydrolase"/>
    <property type="match status" value="1"/>
</dbReference>
<dbReference type="SUPFAM" id="SSF55811">
    <property type="entry name" value="Nudix"/>
    <property type="match status" value="1"/>
</dbReference>
<evidence type="ECO:0000313" key="4">
    <source>
        <dbReference type="EMBL" id="MBP2028360.1"/>
    </source>
</evidence>
<comment type="caution">
    <text evidence="4">The sequence shown here is derived from an EMBL/GenBank/DDBJ whole genome shotgun (WGS) entry which is preliminary data.</text>
</comment>
<evidence type="ECO:0000256" key="1">
    <source>
        <dbReference type="ARBA" id="ARBA00001946"/>
    </source>
</evidence>
<dbReference type="Pfam" id="PF00293">
    <property type="entry name" value="NUDIX"/>
    <property type="match status" value="1"/>
</dbReference>
<accession>A0ABS4KKP7</accession>
<dbReference type="InterPro" id="IPR015797">
    <property type="entry name" value="NUDIX_hydrolase-like_dom_sf"/>
</dbReference>
<sequence length="179" mass="20643">MKILKKDIHETLKNIELEDKKILKRITARGIIIDKEDILLIYTKRYNDYSFPGGGVDSEESIIDGLKRELAEETGAKNVNVLDEFGIFEEIRTTHIEGYDCMNQISYFYLCSADRELGKANPESYEISNGSKPVWVNIKKAINHNLEVIKNKDESMGYSIQRETYVLEKILSEYILKLA</sequence>
<reference evidence="4 5" key="1">
    <citation type="submission" date="2021-03" db="EMBL/GenBank/DDBJ databases">
        <title>Genomic Encyclopedia of Type Strains, Phase IV (KMG-IV): sequencing the most valuable type-strain genomes for metagenomic binning, comparative biology and taxonomic classification.</title>
        <authorList>
            <person name="Goeker M."/>
        </authorList>
    </citation>
    <scope>NUCLEOTIDE SEQUENCE [LARGE SCALE GENOMIC DNA]</scope>
    <source>
        <strain evidence="4 5">DSM 27512</strain>
    </source>
</reference>
<name>A0ABS4KKP7_9FIRM</name>
<dbReference type="PANTHER" id="PTHR43046:SF15">
    <property type="entry name" value="MUTT_NUDIX FAMILY PROTEIN"/>
    <property type="match status" value="1"/>
</dbReference>
<evidence type="ECO:0000259" key="3">
    <source>
        <dbReference type="PROSITE" id="PS51462"/>
    </source>
</evidence>
<keyword evidence="2" id="KW-0378">Hydrolase</keyword>